<organism evidence="1 2">
    <name type="scientific">Penicillium chermesinum</name>
    <dbReference type="NCBI Taxonomy" id="63820"/>
    <lineage>
        <taxon>Eukaryota</taxon>
        <taxon>Fungi</taxon>
        <taxon>Dikarya</taxon>
        <taxon>Ascomycota</taxon>
        <taxon>Pezizomycotina</taxon>
        <taxon>Eurotiomycetes</taxon>
        <taxon>Eurotiomycetidae</taxon>
        <taxon>Eurotiales</taxon>
        <taxon>Aspergillaceae</taxon>
        <taxon>Penicillium</taxon>
    </lineage>
</organism>
<reference evidence="1" key="1">
    <citation type="submission" date="2022-11" db="EMBL/GenBank/DDBJ databases">
        <authorList>
            <person name="Petersen C."/>
        </authorList>
    </citation>
    <scope>NUCLEOTIDE SEQUENCE</scope>
    <source>
        <strain evidence="1">IBT 19713</strain>
    </source>
</reference>
<dbReference type="Proteomes" id="UP001150941">
    <property type="component" value="Unassembled WGS sequence"/>
</dbReference>
<accession>A0A9W9TN21</accession>
<name>A0A9W9TN21_9EURO</name>
<evidence type="ECO:0000313" key="2">
    <source>
        <dbReference type="Proteomes" id="UP001150941"/>
    </source>
</evidence>
<dbReference type="AlphaFoldDB" id="A0A9W9TN21"/>
<sequence>MIRESENETAKSFPVRFSEKRLARDFRKKKSVDGKASPSRDVVGFHAPDNASCLERLNTESLVLSGHDAIISSVAPDCDVQIGSRLQLCFKLGWRPPNKHASIFSPEYLSIAQLPLCTPTARGPYTVLCPVNSTEDESPTQDFPIGNSP</sequence>
<protein>
    <submittedName>
        <fullName evidence="1">Uncharacterized protein</fullName>
    </submittedName>
</protein>
<dbReference type="RefSeq" id="XP_058330305.1">
    <property type="nucleotide sequence ID" value="XM_058474565.1"/>
</dbReference>
<dbReference type="EMBL" id="JAPQKS010000004">
    <property type="protein sequence ID" value="KAJ5232312.1"/>
    <property type="molecule type" value="Genomic_DNA"/>
</dbReference>
<keyword evidence="2" id="KW-1185">Reference proteome</keyword>
<proteinExistence type="predicted"/>
<reference evidence="1" key="2">
    <citation type="journal article" date="2023" name="IMA Fungus">
        <title>Comparative genomic study of the Penicillium genus elucidates a diverse pangenome and 15 lateral gene transfer events.</title>
        <authorList>
            <person name="Petersen C."/>
            <person name="Sorensen T."/>
            <person name="Nielsen M.R."/>
            <person name="Sondergaard T.E."/>
            <person name="Sorensen J.L."/>
            <person name="Fitzpatrick D.A."/>
            <person name="Frisvad J.C."/>
            <person name="Nielsen K.L."/>
        </authorList>
    </citation>
    <scope>NUCLEOTIDE SEQUENCE</scope>
    <source>
        <strain evidence="1">IBT 19713</strain>
    </source>
</reference>
<evidence type="ECO:0000313" key="1">
    <source>
        <dbReference type="EMBL" id="KAJ5232312.1"/>
    </source>
</evidence>
<comment type="caution">
    <text evidence="1">The sequence shown here is derived from an EMBL/GenBank/DDBJ whole genome shotgun (WGS) entry which is preliminary data.</text>
</comment>
<gene>
    <name evidence="1" type="ORF">N7468_005268</name>
</gene>
<dbReference type="GeneID" id="83201868"/>